<dbReference type="AlphaFoldDB" id="A0AAJ8MX95"/>
<evidence type="ECO:0000256" key="1">
    <source>
        <dbReference type="SAM" id="Phobius"/>
    </source>
</evidence>
<evidence type="ECO:0000259" key="2">
    <source>
        <dbReference type="SMART" id="SM00672"/>
    </source>
</evidence>
<dbReference type="RefSeq" id="XP_031863812.2">
    <property type="nucleotide sequence ID" value="XM_032001649.2"/>
</dbReference>
<dbReference type="KEGG" id="ksn:43585755"/>
<reference evidence="3" key="1">
    <citation type="submission" date="2017-08" db="EMBL/GenBank/DDBJ databases">
        <authorList>
            <person name="Cuomo C."/>
            <person name="Billmyre B."/>
            <person name="Heitman J."/>
        </authorList>
    </citation>
    <scope>NUCLEOTIDE SEQUENCE</scope>
    <source>
        <strain evidence="3">CBS 12478</strain>
    </source>
</reference>
<organism evidence="3 4">
    <name type="scientific">Kwoniella shandongensis</name>
    <dbReference type="NCBI Taxonomy" id="1734106"/>
    <lineage>
        <taxon>Eukaryota</taxon>
        <taxon>Fungi</taxon>
        <taxon>Dikarya</taxon>
        <taxon>Basidiomycota</taxon>
        <taxon>Agaricomycotina</taxon>
        <taxon>Tremellomycetes</taxon>
        <taxon>Tremellales</taxon>
        <taxon>Cryptococcaceae</taxon>
        <taxon>Kwoniella</taxon>
    </lineage>
</organism>
<dbReference type="Pfam" id="PF05686">
    <property type="entry name" value="Glyco_transf_90"/>
    <property type="match status" value="1"/>
</dbReference>
<keyword evidence="1" id="KW-0812">Transmembrane</keyword>
<name>A0AAJ8MX95_9TREE</name>
<dbReference type="InterPro" id="IPR051091">
    <property type="entry name" value="O-Glucosyltr/Glycosyltrsf_90"/>
</dbReference>
<dbReference type="PANTHER" id="PTHR12203">
    <property type="entry name" value="KDEL LYS-ASP-GLU-LEU CONTAINING - RELATED"/>
    <property type="match status" value="1"/>
</dbReference>
<dbReference type="InterPro" id="IPR006598">
    <property type="entry name" value="CAP10"/>
</dbReference>
<accession>A0AAJ8MX95</accession>
<feature type="domain" description="Glycosyl transferase CAP10" evidence="2">
    <location>
        <begin position="180"/>
        <end position="441"/>
    </location>
</feature>
<dbReference type="GeneID" id="43585755"/>
<reference evidence="3" key="2">
    <citation type="submission" date="2024-01" db="EMBL/GenBank/DDBJ databases">
        <title>Comparative genomics of Cryptococcus and Kwoniella reveals pathogenesis evolution and contrasting modes of karyotype evolution via chromosome fusion or intercentromeric recombination.</title>
        <authorList>
            <person name="Coelho M.A."/>
            <person name="David-Palma M."/>
            <person name="Shea T."/>
            <person name="Bowers K."/>
            <person name="McGinley-Smith S."/>
            <person name="Mohammad A.W."/>
            <person name="Gnirke A."/>
            <person name="Yurkov A.M."/>
            <person name="Nowrousian M."/>
            <person name="Sun S."/>
            <person name="Cuomo C.A."/>
            <person name="Heitman J."/>
        </authorList>
    </citation>
    <scope>NUCLEOTIDE SEQUENCE</scope>
    <source>
        <strain evidence="3">CBS 12478</strain>
    </source>
</reference>
<dbReference type="PANTHER" id="PTHR12203:SF107">
    <property type="entry name" value="GLYCOSYL TRANSFERASE CAP10 DOMAIN-CONTAINING PROTEIN"/>
    <property type="match status" value="1"/>
</dbReference>
<keyword evidence="1" id="KW-0472">Membrane</keyword>
<sequence>MVTKFVSFVFSHLDRQLQSSSALAPGSKRRMLPPTPTRTTQIYLLVLLLAISLVTLAHFHPATSFSLPLLPTPDDGAVYGAVKSYPTYSRESDNRHLTQDECTNRFPDLYREADRAQRLYKKRGGITKEMVEEAEKDNGNARLVILNNKLFVKTYKGGINTRTQAAMAQVHRTVMTSPEPLPDIEFVIQTSDAGNGKYPHFALDREAEQEEIWLMPDFGFYSWPEPGVGAYTEVRAKALAYEQNLGLRLDDELNVIHSSWENKTEKLFWRGSPMVEVRQDLLRASRDQPWSDVKELNWGAVNKDEEEKMKNNGDLRTPAEHCQYQFLAHVEGWAYSGRLKYLQQCRSVIVAHPLKYIQHYHHLLNSNENDPNQNIVEVPLPLEENLPGVMEKLLDPMNREKVERIADNSWRQLREGWISPAANECYYRYALRAYASVQKFQPSLENRAVPYESFLLMGSTHWDPH</sequence>
<keyword evidence="4" id="KW-1185">Reference proteome</keyword>
<proteinExistence type="predicted"/>
<dbReference type="SMART" id="SM00672">
    <property type="entry name" value="CAP10"/>
    <property type="match status" value="1"/>
</dbReference>
<feature type="transmembrane region" description="Helical" evidence="1">
    <location>
        <begin position="40"/>
        <end position="59"/>
    </location>
</feature>
<protein>
    <recommendedName>
        <fullName evidence="2">Glycosyl transferase CAP10 domain-containing protein</fullName>
    </recommendedName>
</protein>
<gene>
    <name evidence="3" type="ORF">CI109_103850</name>
</gene>
<evidence type="ECO:0000313" key="4">
    <source>
        <dbReference type="Proteomes" id="UP000322225"/>
    </source>
</evidence>
<keyword evidence="1" id="KW-1133">Transmembrane helix</keyword>
<dbReference type="Proteomes" id="UP000322225">
    <property type="component" value="Chromosome 6"/>
</dbReference>
<evidence type="ECO:0000313" key="3">
    <source>
        <dbReference type="EMBL" id="WWD19390.1"/>
    </source>
</evidence>
<dbReference type="EMBL" id="CP144056">
    <property type="protein sequence ID" value="WWD19390.1"/>
    <property type="molecule type" value="Genomic_DNA"/>
</dbReference>